<keyword evidence="1" id="KW-0812">Transmembrane</keyword>
<keyword evidence="1" id="KW-0472">Membrane</keyword>
<gene>
    <name evidence="2" type="ORF">EDD36DRAFT_87400</name>
</gene>
<comment type="caution">
    <text evidence="2">The sequence shown here is derived from an EMBL/GenBank/DDBJ whole genome shotgun (WGS) entry which is preliminary data.</text>
</comment>
<accession>A0AAN6I949</accession>
<dbReference type="Proteomes" id="UP001203852">
    <property type="component" value="Unassembled WGS sequence"/>
</dbReference>
<evidence type="ECO:0000256" key="1">
    <source>
        <dbReference type="SAM" id="Phobius"/>
    </source>
</evidence>
<feature type="transmembrane region" description="Helical" evidence="1">
    <location>
        <begin position="7"/>
        <end position="27"/>
    </location>
</feature>
<keyword evidence="3" id="KW-1185">Reference proteome</keyword>
<protein>
    <submittedName>
        <fullName evidence="2">Uncharacterized protein</fullName>
    </submittedName>
</protein>
<dbReference type="AlphaFoldDB" id="A0AAN6I949"/>
<evidence type="ECO:0000313" key="3">
    <source>
        <dbReference type="Proteomes" id="UP001203852"/>
    </source>
</evidence>
<keyword evidence="1" id="KW-1133">Transmembrane helix</keyword>
<feature type="transmembrane region" description="Helical" evidence="1">
    <location>
        <begin position="47"/>
        <end position="65"/>
    </location>
</feature>
<proteinExistence type="predicted"/>
<reference evidence="2" key="1">
    <citation type="journal article" date="2022" name="bioRxiv">
        <title>Deciphering the potential niche of two novel black yeast fungi from a biological soil crust based on their genomes, phenotypes, and melanin regulation.</title>
        <authorList>
            <consortium name="DOE Joint Genome Institute"/>
            <person name="Carr E.C."/>
            <person name="Barton Q."/>
            <person name="Grambo S."/>
            <person name="Sullivan M."/>
            <person name="Renfro C.M."/>
            <person name="Kuo A."/>
            <person name="Pangilinan J."/>
            <person name="Lipzen A."/>
            <person name="Keymanesh K."/>
            <person name="Savage E."/>
            <person name="Barry K."/>
            <person name="Grigoriev I.V."/>
            <person name="Riekhof W.R."/>
            <person name="Harris S.S."/>
        </authorList>
    </citation>
    <scope>NUCLEOTIDE SEQUENCE</scope>
    <source>
        <strain evidence="2">JF 03-4F</strain>
    </source>
</reference>
<name>A0AAN6I949_9EURO</name>
<sequence>MRAGPLVFLALSLWVLRVGGLLVPLAINGSLSSFHQGPMSSHAQRTWTMTWLAFGIAAGWVIGMQRQVLLISRHNPLRVLLFGTTLTTPASIGGMVVVAQMILEYGVCMEIT</sequence>
<dbReference type="EMBL" id="MU404361">
    <property type="protein sequence ID" value="KAI1609232.1"/>
    <property type="molecule type" value="Genomic_DNA"/>
</dbReference>
<evidence type="ECO:0000313" key="2">
    <source>
        <dbReference type="EMBL" id="KAI1609232.1"/>
    </source>
</evidence>
<organism evidence="2 3">
    <name type="scientific">Exophiala viscosa</name>
    <dbReference type="NCBI Taxonomy" id="2486360"/>
    <lineage>
        <taxon>Eukaryota</taxon>
        <taxon>Fungi</taxon>
        <taxon>Dikarya</taxon>
        <taxon>Ascomycota</taxon>
        <taxon>Pezizomycotina</taxon>
        <taxon>Eurotiomycetes</taxon>
        <taxon>Chaetothyriomycetidae</taxon>
        <taxon>Chaetothyriales</taxon>
        <taxon>Herpotrichiellaceae</taxon>
        <taxon>Exophiala</taxon>
    </lineage>
</organism>
<feature type="transmembrane region" description="Helical" evidence="1">
    <location>
        <begin position="77"/>
        <end position="103"/>
    </location>
</feature>